<dbReference type="PROSITE" id="PS51286">
    <property type="entry name" value="RAP"/>
    <property type="match status" value="1"/>
</dbReference>
<evidence type="ECO:0000313" key="3">
    <source>
        <dbReference type="Proteomes" id="UP001258017"/>
    </source>
</evidence>
<accession>A0AAD9RA74</accession>
<dbReference type="Proteomes" id="UP001258017">
    <property type="component" value="Unassembled WGS sequence"/>
</dbReference>
<feature type="domain" description="RAP" evidence="1">
    <location>
        <begin position="453"/>
        <end position="511"/>
    </location>
</feature>
<protein>
    <recommendedName>
        <fullName evidence="1">RAP domain-containing protein</fullName>
    </recommendedName>
</protein>
<keyword evidence="3" id="KW-1185">Reference proteome</keyword>
<dbReference type="EMBL" id="JAIFRP010004410">
    <property type="protein sequence ID" value="KAK2575695.1"/>
    <property type="molecule type" value="Genomic_DNA"/>
</dbReference>
<evidence type="ECO:0000259" key="1">
    <source>
        <dbReference type="PROSITE" id="PS51286"/>
    </source>
</evidence>
<dbReference type="Pfam" id="PF06743">
    <property type="entry name" value="FAST_1"/>
    <property type="match status" value="1"/>
</dbReference>
<gene>
    <name evidence="2" type="ORF">KPH14_012085</name>
</gene>
<sequence>MLQFNSSLYNSTLKLFPYWRLSSLLSTSVVNPEITNLPKQDNIIQDHANLSIKNEVLQKETAPEEKSIELPDNIKKIKERKSSKAELNNQIRNAKSTTDLIGIMKMPGITIEHVRQILSLISSKSTNVEKTNVSLVKATDSLTNLKQKKIVFDNLKILPLATPSLIQILKKLSYNSERNVPLLRTLAYNIAMYSERLNIKMCGDILYSLAVLNYYDENLINKVMLDLFQEIPKNSGAPVFGSIVTSIGLLRYKRCEVLDVICKWAVDNYEQLRVQDFIATLQCFATFGYNPPDMDLLKQHMNSLKKEDTNDDLWLDFVWSLILLDKALPSHIASVLDMAFVKTILNAPDAKRMSRILKLLNINGAAEVLLKDYNGPMLNTTADIFTIPLERRKQKQEFIDLLTETLKEIVPLRFQINVYTKMGFYIDAECYLNSNKEFVRIDDVTDNSTNTRVAIMVHDYHDYSRGKEELLGVIQFYNKILTAKGYKVLNISYHNFSVNDKLVKRVHYLNEQIKSLSLEQNL</sequence>
<evidence type="ECO:0000313" key="2">
    <source>
        <dbReference type="EMBL" id="KAK2575695.1"/>
    </source>
</evidence>
<dbReference type="AlphaFoldDB" id="A0AAD9RA74"/>
<reference evidence="2" key="2">
    <citation type="journal article" date="2023" name="Commun. Biol.">
        <title>Intrasexual cuticular hydrocarbon dimorphism in a wasp sheds light on hydrocarbon biosynthesis genes in Hymenoptera.</title>
        <authorList>
            <person name="Moris V.C."/>
            <person name="Podsiadlowski L."/>
            <person name="Martin S."/>
            <person name="Oeyen J.P."/>
            <person name="Donath A."/>
            <person name="Petersen M."/>
            <person name="Wilbrandt J."/>
            <person name="Misof B."/>
            <person name="Liedtke D."/>
            <person name="Thamm M."/>
            <person name="Scheiner R."/>
            <person name="Schmitt T."/>
            <person name="Niehuis O."/>
        </authorList>
    </citation>
    <scope>NUCLEOTIDE SEQUENCE</scope>
    <source>
        <strain evidence="2">GBR_01_08_01A</strain>
    </source>
</reference>
<dbReference type="InterPro" id="IPR010622">
    <property type="entry name" value="FAST_Leu-rich"/>
</dbReference>
<reference evidence="2" key="1">
    <citation type="submission" date="2021-08" db="EMBL/GenBank/DDBJ databases">
        <authorList>
            <person name="Misof B."/>
            <person name="Oliver O."/>
            <person name="Podsiadlowski L."/>
            <person name="Donath A."/>
            <person name="Peters R."/>
            <person name="Mayer C."/>
            <person name="Rust J."/>
            <person name="Gunkel S."/>
            <person name="Lesny P."/>
            <person name="Martin S."/>
            <person name="Oeyen J.P."/>
            <person name="Petersen M."/>
            <person name="Panagiotis P."/>
            <person name="Wilbrandt J."/>
            <person name="Tanja T."/>
        </authorList>
    </citation>
    <scope>NUCLEOTIDE SEQUENCE</scope>
    <source>
        <strain evidence="2">GBR_01_08_01A</strain>
        <tissue evidence="2">Thorax + abdomen</tissue>
    </source>
</reference>
<dbReference type="InterPro" id="IPR013579">
    <property type="entry name" value="FAST_2"/>
</dbReference>
<dbReference type="SMART" id="SM00952">
    <property type="entry name" value="RAP"/>
    <property type="match status" value="1"/>
</dbReference>
<proteinExistence type="predicted"/>
<name>A0AAD9RA74_9HYME</name>
<dbReference type="GO" id="GO:0044528">
    <property type="term" value="P:regulation of mitochondrial mRNA stability"/>
    <property type="evidence" value="ECO:0007669"/>
    <property type="project" value="InterPro"/>
</dbReference>
<dbReference type="Pfam" id="PF08368">
    <property type="entry name" value="FAST_2"/>
    <property type="match status" value="1"/>
</dbReference>
<dbReference type="InterPro" id="IPR013584">
    <property type="entry name" value="RAP"/>
</dbReference>
<organism evidence="2 3">
    <name type="scientific">Odynerus spinipes</name>
    <dbReference type="NCBI Taxonomy" id="1348599"/>
    <lineage>
        <taxon>Eukaryota</taxon>
        <taxon>Metazoa</taxon>
        <taxon>Ecdysozoa</taxon>
        <taxon>Arthropoda</taxon>
        <taxon>Hexapoda</taxon>
        <taxon>Insecta</taxon>
        <taxon>Pterygota</taxon>
        <taxon>Neoptera</taxon>
        <taxon>Endopterygota</taxon>
        <taxon>Hymenoptera</taxon>
        <taxon>Apocrita</taxon>
        <taxon>Aculeata</taxon>
        <taxon>Vespoidea</taxon>
        <taxon>Vespidae</taxon>
        <taxon>Eumeninae</taxon>
        <taxon>Odynerus</taxon>
    </lineage>
</organism>
<comment type="caution">
    <text evidence="2">The sequence shown here is derived from an EMBL/GenBank/DDBJ whole genome shotgun (WGS) entry which is preliminary data.</text>
</comment>